<name>A0AAN8M0E8_9TELE</name>
<dbReference type="EMBL" id="JAGTTL010000011">
    <property type="protein sequence ID" value="KAK6316332.1"/>
    <property type="molecule type" value="Genomic_DNA"/>
</dbReference>
<feature type="region of interest" description="Disordered" evidence="1">
    <location>
        <begin position="1"/>
        <end position="35"/>
    </location>
</feature>
<feature type="region of interest" description="Disordered" evidence="1">
    <location>
        <begin position="139"/>
        <end position="190"/>
    </location>
</feature>
<organism evidence="2 3">
    <name type="scientific">Coregonus suidteri</name>
    <dbReference type="NCBI Taxonomy" id="861788"/>
    <lineage>
        <taxon>Eukaryota</taxon>
        <taxon>Metazoa</taxon>
        <taxon>Chordata</taxon>
        <taxon>Craniata</taxon>
        <taxon>Vertebrata</taxon>
        <taxon>Euteleostomi</taxon>
        <taxon>Actinopterygii</taxon>
        <taxon>Neopterygii</taxon>
        <taxon>Teleostei</taxon>
        <taxon>Protacanthopterygii</taxon>
        <taxon>Salmoniformes</taxon>
        <taxon>Salmonidae</taxon>
        <taxon>Coregoninae</taxon>
        <taxon>Coregonus</taxon>
    </lineage>
</organism>
<sequence>MTLAMSPTLTRRKKMGPERSVASSSLDVPLSSPAGRRALVTRNHAVVLRAELEQAVPQARQAVAPVAPENQPLLAALESFSQRTHPPRGREHQRSDSFLTSRVTTICKRPRESDPSTNPSCWSSVAQLVEHGACNAKLEGNPLKRRKYEEDSVLAPSVPSVSRKRTREESDHILGTSESDCTDPKRQRAQ</sequence>
<dbReference type="Proteomes" id="UP001356427">
    <property type="component" value="Unassembled WGS sequence"/>
</dbReference>
<gene>
    <name evidence="2" type="ORF">J4Q44_G00138560</name>
</gene>
<proteinExistence type="predicted"/>
<evidence type="ECO:0000313" key="2">
    <source>
        <dbReference type="EMBL" id="KAK6316332.1"/>
    </source>
</evidence>
<protein>
    <submittedName>
        <fullName evidence="2">Uncharacterized protein</fullName>
    </submittedName>
</protein>
<comment type="caution">
    <text evidence="2">The sequence shown here is derived from an EMBL/GenBank/DDBJ whole genome shotgun (WGS) entry which is preliminary data.</text>
</comment>
<reference evidence="2 3" key="1">
    <citation type="submission" date="2021-04" db="EMBL/GenBank/DDBJ databases">
        <authorList>
            <person name="De Guttry C."/>
            <person name="Zahm M."/>
            <person name="Klopp C."/>
            <person name="Cabau C."/>
            <person name="Louis A."/>
            <person name="Berthelot C."/>
            <person name="Parey E."/>
            <person name="Roest Crollius H."/>
            <person name="Montfort J."/>
            <person name="Robinson-Rechavi M."/>
            <person name="Bucao C."/>
            <person name="Bouchez O."/>
            <person name="Gislard M."/>
            <person name="Lluch J."/>
            <person name="Milhes M."/>
            <person name="Lampietro C."/>
            <person name="Lopez Roques C."/>
            <person name="Donnadieu C."/>
            <person name="Braasch I."/>
            <person name="Desvignes T."/>
            <person name="Postlethwait J."/>
            <person name="Bobe J."/>
            <person name="Wedekind C."/>
            <person name="Guiguen Y."/>
        </authorList>
    </citation>
    <scope>NUCLEOTIDE SEQUENCE [LARGE SCALE GENOMIC DNA]</scope>
    <source>
        <strain evidence="2">Cs_M1</strain>
        <tissue evidence="2">Blood</tissue>
    </source>
</reference>
<evidence type="ECO:0000256" key="1">
    <source>
        <dbReference type="SAM" id="MobiDB-lite"/>
    </source>
</evidence>
<keyword evidence="3" id="KW-1185">Reference proteome</keyword>
<accession>A0AAN8M0E8</accession>
<feature type="region of interest" description="Disordered" evidence="1">
    <location>
        <begin position="82"/>
        <end position="101"/>
    </location>
</feature>
<dbReference type="AlphaFoldDB" id="A0AAN8M0E8"/>
<evidence type="ECO:0000313" key="3">
    <source>
        <dbReference type="Proteomes" id="UP001356427"/>
    </source>
</evidence>